<evidence type="ECO:0000313" key="1">
    <source>
        <dbReference type="EMBL" id="KAI4463406.1"/>
    </source>
</evidence>
<dbReference type="EMBL" id="CM043018">
    <property type="protein sequence ID" value="KAI4463406.1"/>
    <property type="molecule type" value="Genomic_DNA"/>
</dbReference>
<sequence length="516" mass="56555">MQCSGLFHPNCVDVPPDNVRYLSLSGVSWKCPGYRGCNYDFTSGGDEGPEIGTTGGSKMDEILKSIQLMRTDVKQLKSDYGNILKSVQFCSDKISDFEASLKSVNEKVKVIDKLSADNQLLRAQISSANEKIEDLEQYSRLNNLEIQGVPESTNENVLNVVNSIVTFLKVPFTENDIDAVHRVPVPPNKPREITKNIVVKFVAILAFLASVHGDLQTIPFGYGNSNNGLDTALNTGYGYTPPAAVSAPGADFSLGTPALLRSNPNNGYSSNNKYSFNEHSSYDRYSANYGYGYNSDYHLNNGYDPANGYDANNKFGSSNEYSYSSPYNSINAYDPTNGYGSNNGNGYNDVYPAYNSHDPFGSKKSFGFRNGLGSPNTFSSQKGYSFPDADVSNPVYGSNNGYNINDGRDSKKKGTLARILSSKYIPKFMKKFGPITNLLPARDDVQNTNPDQCNSRNSDGVYSKIDPVADGYYSNPGNLNQGYSDFGTAKPRTLLLSRLSDPQPEYSTLGYDDLKL</sequence>
<accession>A0ACB9T9E3</accession>
<keyword evidence="2" id="KW-1185">Reference proteome</keyword>
<evidence type="ECO:0000313" key="2">
    <source>
        <dbReference type="Proteomes" id="UP001056778"/>
    </source>
</evidence>
<proteinExistence type="predicted"/>
<protein>
    <submittedName>
        <fullName evidence="1">L1 transposable element-related</fullName>
    </submittedName>
</protein>
<organism evidence="1 2">
    <name type="scientific">Holotrichia oblita</name>
    <name type="common">Chafer beetle</name>
    <dbReference type="NCBI Taxonomy" id="644536"/>
    <lineage>
        <taxon>Eukaryota</taxon>
        <taxon>Metazoa</taxon>
        <taxon>Ecdysozoa</taxon>
        <taxon>Arthropoda</taxon>
        <taxon>Hexapoda</taxon>
        <taxon>Insecta</taxon>
        <taxon>Pterygota</taxon>
        <taxon>Neoptera</taxon>
        <taxon>Endopterygota</taxon>
        <taxon>Coleoptera</taxon>
        <taxon>Polyphaga</taxon>
        <taxon>Scarabaeiformia</taxon>
        <taxon>Scarabaeidae</taxon>
        <taxon>Melolonthinae</taxon>
        <taxon>Holotrichia</taxon>
    </lineage>
</organism>
<gene>
    <name evidence="1" type="ORF">MML48_4g00012784</name>
</gene>
<comment type="caution">
    <text evidence="1">The sequence shown here is derived from an EMBL/GenBank/DDBJ whole genome shotgun (WGS) entry which is preliminary data.</text>
</comment>
<reference evidence="1" key="1">
    <citation type="submission" date="2022-04" db="EMBL/GenBank/DDBJ databases">
        <title>Chromosome-scale genome assembly of Holotrichia oblita Faldermann.</title>
        <authorList>
            <person name="Rongchong L."/>
        </authorList>
    </citation>
    <scope>NUCLEOTIDE SEQUENCE</scope>
    <source>
        <strain evidence="1">81SQS9</strain>
    </source>
</reference>
<name>A0ACB9T9E3_HOLOL</name>
<dbReference type="Proteomes" id="UP001056778">
    <property type="component" value="Chromosome 4"/>
</dbReference>